<dbReference type="EMBL" id="JABXXO010000003">
    <property type="protein sequence ID" value="KAF7783227.1"/>
    <property type="molecule type" value="Genomic_DNA"/>
</dbReference>
<protein>
    <submittedName>
        <fullName evidence="1">Uncharacterized protein</fullName>
    </submittedName>
</protein>
<proteinExistence type="predicted"/>
<sequence length="101" mass="10984">MWFLSATNGGAKLRSVRGTIFHHLRIWGRLATTPAPFRATCLLACGANGFFFAADSGANRALRGRDSHNTNGGEDKRGGVPCIRLDERTKGFEEIASLVTY</sequence>
<name>A0A8H7KKC0_AGABI</name>
<dbReference type="Proteomes" id="UP000629468">
    <property type="component" value="Unassembled WGS sequence"/>
</dbReference>
<accession>A0A8H7KKC0</accession>
<organism evidence="1 2">
    <name type="scientific">Agaricus bisporus var. burnettii</name>
    <dbReference type="NCBI Taxonomy" id="192524"/>
    <lineage>
        <taxon>Eukaryota</taxon>
        <taxon>Fungi</taxon>
        <taxon>Dikarya</taxon>
        <taxon>Basidiomycota</taxon>
        <taxon>Agaricomycotina</taxon>
        <taxon>Agaricomycetes</taxon>
        <taxon>Agaricomycetidae</taxon>
        <taxon>Agaricales</taxon>
        <taxon>Agaricineae</taxon>
        <taxon>Agaricaceae</taxon>
        <taxon>Agaricus</taxon>
    </lineage>
</organism>
<evidence type="ECO:0000313" key="1">
    <source>
        <dbReference type="EMBL" id="KAF7783227.1"/>
    </source>
</evidence>
<reference evidence="1 2" key="1">
    <citation type="journal article" name="Sci. Rep.">
        <title>Telomere-to-telomere assembled and centromere annotated genomes of the two main subspecies of the button mushroom Agaricus bisporus reveal especially polymorphic chromosome ends.</title>
        <authorList>
            <person name="Sonnenberg A.S.M."/>
            <person name="Sedaghat-Telgerd N."/>
            <person name="Lavrijssen B."/>
            <person name="Ohm R.A."/>
            <person name="Hendrickx P.M."/>
            <person name="Scholtmeijer K."/>
            <person name="Baars J.J.P."/>
            <person name="van Peer A."/>
        </authorList>
    </citation>
    <scope>NUCLEOTIDE SEQUENCE [LARGE SCALE GENOMIC DNA]</scope>
    <source>
        <strain evidence="1 2">H119_p4</strain>
    </source>
</reference>
<evidence type="ECO:0000313" key="2">
    <source>
        <dbReference type="Proteomes" id="UP000629468"/>
    </source>
</evidence>
<comment type="caution">
    <text evidence="1">The sequence shown here is derived from an EMBL/GenBank/DDBJ whole genome shotgun (WGS) entry which is preliminary data.</text>
</comment>
<dbReference type="AlphaFoldDB" id="A0A8H7KKC0"/>
<gene>
    <name evidence="1" type="ORF">Agabi119p4_2603</name>
</gene>